<sequence>MADAVVDNDTGDDEVEVLPRKSGLSGKKLVLFILLPLLILGGGAAALYFTGMLDKLLVPVEAGEKEEGKTEDLRVFYELPDMLVNLNSNDGRSGYLKLSISLELKDPAALAALEKVQPRIIDSFQVYLRELRVDDLEGSAGMQRLREELLMRANTTVDEPEISDVLFRQILVQ</sequence>
<keyword evidence="12" id="KW-1185">Reference proteome</keyword>
<evidence type="ECO:0000256" key="2">
    <source>
        <dbReference type="ARBA" id="ARBA00004162"/>
    </source>
</evidence>
<evidence type="ECO:0000256" key="8">
    <source>
        <dbReference type="ARBA" id="ARBA00022989"/>
    </source>
</evidence>
<evidence type="ECO:0000256" key="10">
    <source>
        <dbReference type="RuleBase" id="RU364125"/>
    </source>
</evidence>
<dbReference type="InterPro" id="IPR005503">
    <property type="entry name" value="FliL"/>
</dbReference>
<keyword evidence="6 10" id="KW-0812">Transmembrane</keyword>
<keyword evidence="7 10" id="KW-0283">Flagellar rotation</keyword>
<keyword evidence="5 10" id="KW-0145">Chemotaxis</keyword>
<keyword evidence="11" id="KW-0282">Flagellum</keyword>
<evidence type="ECO:0000256" key="7">
    <source>
        <dbReference type="ARBA" id="ARBA00022779"/>
    </source>
</evidence>
<organism evidence="11 12">
    <name type="scientific">Fodinicurvata halophila</name>
    <dbReference type="NCBI Taxonomy" id="1419723"/>
    <lineage>
        <taxon>Bacteria</taxon>
        <taxon>Pseudomonadati</taxon>
        <taxon>Pseudomonadota</taxon>
        <taxon>Alphaproteobacteria</taxon>
        <taxon>Rhodospirillales</taxon>
        <taxon>Rhodovibrionaceae</taxon>
        <taxon>Fodinicurvata</taxon>
    </lineage>
</organism>
<evidence type="ECO:0000256" key="9">
    <source>
        <dbReference type="ARBA" id="ARBA00023136"/>
    </source>
</evidence>
<reference evidence="12" key="1">
    <citation type="journal article" date="2019" name="Int. J. Syst. Evol. Microbiol.">
        <title>The Global Catalogue of Microorganisms (GCM) 10K type strain sequencing project: providing services to taxonomists for standard genome sequencing and annotation.</title>
        <authorList>
            <consortium name="The Broad Institute Genomics Platform"/>
            <consortium name="The Broad Institute Genome Sequencing Center for Infectious Disease"/>
            <person name="Wu L."/>
            <person name="Ma J."/>
        </authorList>
    </citation>
    <scope>NUCLEOTIDE SEQUENCE [LARGE SCALE GENOMIC DNA]</scope>
    <source>
        <strain evidence="12">CECT 8472</strain>
    </source>
</reference>
<evidence type="ECO:0000256" key="5">
    <source>
        <dbReference type="ARBA" id="ARBA00022500"/>
    </source>
</evidence>
<dbReference type="PANTHER" id="PTHR35091">
    <property type="entry name" value="FLAGELLAR PROTEIN FLIL"/>
    <property type="match status" value="1"/>
</dbReference>
<keyword evidence="10" id="KW-0997">Cell inner membrane</keyword>
<dbReference type="EMBL" id="JBHSCW010000003">
    <property type="protein sequence ID" value="MFC4351150.1"/>
    <property type="molecule type" value="Genomic_DNA"/>
</dbReference>
<evidence type="ECO:0000256" key="6">
    <source>
        <dbReference type="ARBA" id="ARBA00022692"/>
    </source>
</evidence>
<protein>
    <recommendedName>
        <fullName evidence="10">Flagellar protein FliL</fullName>
    </recommendedName>
</protein>
<evidence type="ECO:0000256" key="1">
    <source>
        <dbReference type="ARBA" id="ARBA00002254"/>
    </source>
</evidence>
<evidence type="ECO:0000256" key="4">
    <source>
        <dbReference type="ARBA" id="ARBA00022475"/>
    </source>
</evidence>
<gene>
    <name evidence="11" type="ORF">ACFOW6_06285</name>
</gene>
<comment type="function">
    <text evidence="1 10">Controls the rotational direction of flagella during chemotaxis.</text>
</comment>
<dbReference type="Pfam" id="PF03748">
    <property type="entry name" value="FliL"/>
    <property type="match status" value="1"/>
</dbReference>
<evidence type="ECO:0000313" key="12">
    <source>
        <dbReference type="Proteomes" id="UP001595799"/>
    </source>
</evidence>
<accession>A0ABV8UJU3</accession>
<keyword evidence="9 10" id="KW-0472">Membrane</keyword>
<evidence type="ECO:0000313" key="11">
    <source>
        <dbReference type="EMBL" id="MFC4351150.1"/>
    </source>
</evidence>
<dbReference type="PANTHER" id="PTHR35091:SF2">
    <property type="entry name" value="FLAGELLAR PROTEIN FLIL"/>
    <property type="match status" value="1"/>
</dbReference>
<keyword evidence="8 10" id="KW-1133">Transmembrane helix</keyword>
<name>A0ABV8UJU3_9PROT</name>
<feature type="transmembrane region" description="Helical" evidence="10">
    <location>
        <begin position="29"/>
        <end position="49"/>
    </location>
</feature>
<dbReference type="Proteomes" id="UP001595799">
    <property type="component" value="Unassembled WGS sequence"/>
</dbReference>
<dbReference type="RefSeq" id="WP_382421490.1">
    <property type="nucleotide sequence ID" value="NZ_JBHSCW010000003.1"/>
</dbReference>
<keyword evidence="11" id="KW-0966">Cell projection</keyword>
<comment type="similarity">
    <text evidence="3 10">Belongs to the FliL family.</text>
</comment>
<proteinExistence type="inferred from homology"/>
<comment type="subcellular location">
    <subcellularLocation>
        <location evidence="10">Cell inner membrane</location>
    </subcellularLocation>
    <subcellularLocation>
        <location evidence="2">Cell membrane</location>
        <topology evidence="2">Single-pass membrane protein</topology>
    </subcellularLocation>
</comment>
<keyword evidence="11" id="KW-0969">Cilium</keyword>
<keyword evidence="4" id="KW-1003">Cell membrane</keyword>
<comment type="caution">
    <text evidence="11">The sequence shown here is derived from an EMBL/GenBank/DDBJ whole genome shotgun (WGS) entry which is preliminary data.</text>
</comment>
<evidence type="ECO:0000256" key="3">
    <source>
        <dbReference type="ARBA" id="ARBA00008281"/>
    </source>
</evidence>